<evidence type="ECO:0000313" key="3">
    <source>
        <dbReference type="Proteomes" id="UP001652700"/>
    </source>
</evidence>
<accession>A0A6P7GIC5</accession>
<protein>
    <submittedName>
        <fullName evidence="4">Uncharacterized protein LOC114339249 isoform X1</fullName>
    </submittedName>
</protein>
<keyword evidence="3" id="KW-1185">Reference proteome</keyword>
<dbReference type="InParanoid" id="A0A6P7GIC5"/>
<sequence>MICFEMDKFKFVLTVGFLSCAYSTIVIKDMTVPQSIELNSTVDHADFDCNYEAVNESDIEVKWFFNGDVEQVYQWLPGYNTTGYGMNSLRDKLDIEYKATNDSDTEYRGFRIKHIGRELTGNYTCKVSSDTHEAYDTRQMVIYTPVESELDLVLLSSDALVKCMASGISPMPEVDFSLLSENGTKIDLTETVEMDDDSEGYYNITATHNFASYNHTLTGPTKFICNVSIPGTSYFLTKEITHQGNEEPLTNVTVAEDLTNMTMTRIEIAEEIVNTTPRGTASLIQVSASLSILLISLLLMLD</sequence>
<dbReference type="Proteomes" id="UP001652700">
    <property type="component" value="Unplaced"/>
</dbReference>
<dbReference type="PANTHER" id="PTHR21261">
    <property type="entry name" value="BEAT PROTEIN"/>
    <property type="match status" value="1"/>
</dbReference>
<dbReference type="Gene3D" id="2.60.40.10">
    <property type="entry name" value="Immunoglobulins"/>
    <property type="match status" value="1"/>
</dbReference>
<organism evidence="4">
    <name type="scientific">Diabrotica virgifera virgifera</name>
    <name type="common">western corn rootworm</name>
    <dbReference type="NCBI Taxonomy" id="50390"/>
    <lineage>
        <taxon>Eukaryota</taxon>
        <taxon>Metazoa</taxon>
        <taxon>Ecdysozoa</taxon>
        <taxon>Arthropoda</taxon>
        <taxon>Hexapoda</taxon>
        <taxon>Insecta</taxon>
        <taxon>Pterygota</taxon>
        <taxon>Neoptera</taxon>
        <taxon>Endopterygota</taxon>
        <taxon>Coleoptera</taxon>
        <taxon>Polyphaga</taxon>
        <taxon>Cucujiformia</taxon>
        <taxon>Chrysomeloidea</taxon>
        <taxon>Chrysomelidae</taxon>
        <taxon>Galerucinae</taxon>
        <taxon>Diabroticina</taxon>
        <taxon>Diabroticites</taxon>
        <taxon>Diabrotica</taxon>
    </lineage>
</organism>
<dbReference type="InterPro" id="IPR013783">
    <property type="entry name" value="Ig-like_fold"/>
</dbReference>
<dbReference type="KEGG" id="dvv:114339249"/>
<proteinExistence type="predicted"/>
<feature type="domain" description="Ig-like" evidence="1">
    <location>
        <begin position="23"/>
        <end position="141"/>
    </location>
</feature>
<reference evidence="4" key="1">
    <citation type="submission" date="2025-04" db="UniProtKB">
        <authorList>
            <consortium name="RefSeq"/>
        </authorList>
    </citation>
    <scope>IDENTIFICATION</scope>
    <source>
        <tissue evidence="4">Whole insect</tissue>
    </source>
</reference>
<dbReference type="InterPro" id="IPR007110">
    <property type="entry name" value="Ig-like_dom"/>
</dbReference>
<dbReference type="GeneID" id="114339249"/>
<dbReference type="PANTHER" id="PTHR21261:SF2">
    <property type="entry name" value="GH04238P-RELATED"/>
    <property type="match status" value="1"/>
</dbReference>
<dbReference type="InterPro" id="IPR036179">
    <property type="entry name" value="Ig-like_dom_sf"/>
</dbReference>
<dbReference type="OrthoDB" id="6478865at2759"/>
<reference evidence="2" key="2">
    <citation type="submission" date="2025-05" db="UniProtKB">
        <authorList>
            <consortium name="EnsemblMetazoa"/>
        </authorList>
    </citation>
    <scope>IDENTIFICATION</scope>
</reference>
<evidence type="ECO:0000313" key="4">
    <source>
        <dbReference type="RefSeq" id="XP_028145672.1"/>
    </source>
</evidence>
<evidence type="ECO:0000313" key="2">
    <source>
        <dbReference type="EnsemblMetazoa" id="XP_028145672.1"/>
    </source>
</evidence>
<name>A0A6P7GIC5_DIAVI</name>
<dbReference type="AlphaFoldDB" id="A0A6P7GIC5"/>
<evidence type="ECO:0000259" key="1">
    <source>
        <dbReference type="PROSITE" id="PS50835"/>
    </source>
</evidence>
<dbReference type="PROSITE" id="PS50835">
    <property type="entry name" value="IG_LIKE"/>
    <property type="match status" value="1"/>
</dbReference>
<dbReference type="SUPFAM" id="SSF48726">
    <property type="entry name" value="Immunoglobulin"/>
    <property type="match status" value="2"/>
</dbReference>
<gene>
    <name evidence="4" type="primary">LOC114339249</name>
</gene>
<dbReference type="RefSeq" id="XP_028145672.1">
    <property type="nucleotide sequence ID" value="XM_028289871.1"/>
</dbReference>
<dbReference type="EnsemblMetazoa" id="XM_028289871.2">
    <property type="protein sequence ID" value="XP_028145672.1"/>
    <property type="gene ID" value="LOC114339249"/>
</dbReference>